<protein>
    <submittedName>
        <fullName evidence="1">Uncharacterized protein</fullName>
    </submittedName>
</protein>
<gene>
    <name evidence="1" type="ORF">ANN_27756</name>
</gene>
<evidence type="ECO:0000313" key="1">
    <source>
        <dbReference type="EMBL" id="KAJ4425561.1"/>
    </source>
</evidence>
<sequence>MMIFLCLYLTDKIEHNFVMVGHSFGSAERDFTLIEQRWKVTNNNQVLEHVATAVKEGSPSRPFKTFHMGKKIL</sequence>
<reference evidence="1 2" key="1">
    <citation type="journal article" date="2022" name="Allergy">
        <title>Genome assembly and annotation of Periplaneta americana reveal a comprehensive cockroach allergen profile.</title>
        <authorList>
            <person name="Wang L."/>
            <person name="Xiong Q."/>
            <person name="Saelim N."/>
            <person name="Wang L."/>
            <person name="Nong W."/>
            <person name="Wan A.T."/>
            <person name="Shi M."/>
            <person name="Liu X."/>
            <person name="Cao Q."/>
            <person name="Hui J.H.L."/>
            <person name="Sookrung N."/>
            <person name="Leung T.F."/>
            <person name="Tungtrongchitr A."/>
            <person name="Tsui S.K.W."/>
        </authorList>
    </citation>
    <scope>NUCLEOTIDE SEQUENCE [LARGE SCALE GENOMIC DNA]</scope>
    <source>
        <strain evidence="1">PWHHKU_190912</strain>
    </source>
</reference>
<keyword evidence="2" id="KW-1185">Reference proteome</keyword>
<dbReference type="Proteomes" id="UP001148838">
    <property type="component" value="Unassembled WGS sequence"/>
</dbReference>
<comment type="caution">
    <text evidence="1">The sequence shown here is derived from an EMBL/GenBank/DDBJ whole genome shotgun (WGS) entry which is preliminary data.</text>
</comment>
<proteinExistence type="predicted"/>
<accession>A0ABQ8RV26</accession>
<organism evidence="1 2">
    <name type="scientific">Periplaneta americana</name>
    <name type="common">American cockroach</name>
    <name type="synonym">Blatta americana</name>
    <dbReference type="NCBI Taxonomy" id="6978"/>
    <lineage>
        <taxon>Eukaryota</taxon>
        <taxon>Metazoa</taxon>
        <taxon>Ecdysozoa</taxon>
        <taxon>Arthropoda</taxon>
        <taxon>Hexapoda</taxon>
        <taxon>Insecta</taxon>
        <taxon>Pterygota</taxon>
        <taxon>Neoptera</taxon>
        <taxon>Polyneoptera</taxon>
        <taxon>Dictyoptera</taxon>
        <taxon>Blattodea</taxon>
        <taxon>Blattoidea</taxon>
        <taxon>Blattidae</taxon>
        <taxon>Blattinae</taxon>
        <taxon>Periplaneta</taxon>
    </lineage>
</organism>
<name>A0ABQ8RV26_PERAM</name>
<evidence type="ECO:0000313" key="2">
    <source>
        <dbReference type="Proteomes" id="UP001148838"/>
    </source>
</evidence>
<dbReference type="EMBL" id="JAJSOF020000042">
    <property type="protein sequence ID" value="KAJ4425561.1"/>
    <property type="molecule type" value="Genomic_DNA"/>
</dbReference>